<keyword evidence="5" id="KW-0520">NAD</keyword>
<dbReference type="InterPro" id="IPR003000">
    <property type="entry name" value="Sirtuin"/>
</dbReference>
<dbReference type="GO" id="GO:0046872">
    <property type="term" value="F:metal ion binding"/>
    <property type="evidence" value="ECO:0007669"/>
    <property type="project" value="UniProtKB-KW"/>
</dbReference>
<dbReference type="InterPro" id="IPR026590">
    <property type="entry name" value="Ssirtuin_cat_dom"/>
</dbReference>
<organism evidence="8">
    <name type="scientific">Trepomonas sp. PC1</name>
    <dbReference type="NCBI Taxonomy" id="1076344"/>
    <lineage>
        <taxon>Eukaryota</taxon>
        <taxon>Metamonada</taxon>
        <taxon>Diplomonadida</taxon>
        <taxon>Hexamitidae</taxon>
        <taxon>Hexamitinae</taxon>
        <taxon>Trepomonas</taxon>
    </lineage>
</organism>
<keyword evidence="3 6" id="KW-0479">Metal-binding</keyword>
<comment type="cofactor">
    <cofactor evidence="1">
        <name>Zn(2+)</name>
        <dbReference type="ChEBI" id="CHEBI:29105"/>
    </cofactor>
</comment>
<dbReference type="PANTHER" id="PTHR11085:SF9">
    <property type="entry name" value="NAD-DEPENDENT PROTEIN DEACETYLASE SIRTUIN-1"/>
    <property type="match status" value="1"/>
</dbReference>
<feature type="binding site" evidence="6">
    <location>
        <position position="251"/>
    </location>
    <ligand>
        <name>Zn(2+)</name>
        <dbReference type="ChEBI" id="CHEBI:29105"/>
    </ligand>
</feature>
<evidence type="ECO:0000256" key="2">
    <source>
        <dbReference type="ARBA" id="ARBA00022679"/>
    </source>
</evidence>
<evidence type="ECO:0000256" key="5">
    <source>
        <dbReference type="ARBA" id="ARBA00023027"/>
    </source>
</evidence>
<dbReference type="AlphaFoldDB" id="A0A146K6L1"/>
<evidence type="ECO:0000313" key="8">
    <source>
        <dbReference type="EMBL" id="JAP91159.1"/>
    </source>
</evidence>
<dbReference type="PROSITE" id="PS50305">
    <property type="entry name" value="SIRTUIN"/>
    <property type="match status" value="1"/>
</dbReference>
<dbReference type="InterPro" id="IPR026591">
    <property type="entry name" value="Sirtuin_cat_small_dom_sf"/>
</dbReference>
<dbReference type="Gene3D" id="3.30.1600.10">
    <property type="entry name" value="SIR2/SIRT2 'Small Domain"/>
    <property type="match status" value="1"/>
</dbReference>
<reference evidence="8" key="1">
    <citation type="submission" date="2015-07" db="EMBL/GenBank/DDBJ databases">
        <title>Adaptation to a free-living lifestyle via gene acquisitions in the diplomonad Trepomonas sp. PC1.</title>
        <authorList>
            <person name="Xu F."/>
            <person name="Jerlstrom-Hultqvist J."/>
            <person name="Kolisko M."/>
            <person name="Simpson A.G.B."/>
            <person name="Roger A.J."/>
            <person name="Svard S.G."/>
            <person name="Andersson J.O."/>
        </authorList>
    </citation>
    <scope>NUCLEOTIDE SEQUENCE</scope>
    <source>
        <strain evidence="8">PC1</strain>
    </source>
</reference>
<keyword evidence="2" id="KW-0808">Transferase</keyword>
<evidence type="ECO:0000256" key="1">
    <source>
        <dbReference type="ARBA" id="ARBA00001947"/>
    </source>
</evidence>
<evidence type="ECO:0000259" key="7">
    <source>
        <dbReference type="PROSITE" id="PS50305"/>
    </source>
</evidence>
<name>A0A146K6L1_9EUKA</name>
<dbReference type="EMBL" id="GDID01005447">
    <property type="protein sequence ID" value="JAP91159.1"/>
    <property type="molecule type" value="Transcribed_RNA"/>
</dbReference>
<proteinExistence type="predicted"/>
<dbReference type="Gene3D" id="3.40.50.1220">
    <property type="entry name" value="TPP-binding domain"/>
    <property type="match status" value="1"/>
</dbReference>
<evidence type="ECO:0000256" key="6">
    <source>
        <dbReference type="PROSITE-ProRule" id="PRU00236"/>
    </source>
</evidence>
<feature type="non-terminal residue" evidence="8">
    <location>
        <position position="1"/>
    </location>
</feature>
<dbReference type="GO" id="GO:0005634">
    <property type="term" value="C:nucleus"/>
    <property type="evidence" value="ECO:0007669"/>
    <property type="project" value="TreeGrafter"/>
</dbReference>
<dbReference type="SUPFAM" id="SSF52467">
    <property type="entry name" value="DHS-like NAD/FAD-binding domain"/>
    <property type="match status" value="1"/>
</dbReference>
<feature type="domain" description="Deacetylase sirtuin-type" evidence="7">
    <location>
        <begin position="112"/>
        <end position="408"/>
    </location>
</feature>
<sequence length="482" mass="55889">VLAGAPISTMKIDSSLLKNIETTHIANHVVINKTYGLNDIMYEAEEDEREAYDTDFFNAFLAKCKQSKIEYQQVLRDLGIVMPAHIFSDICLKEYVEQMHIEQIEAQVVRQRLPQFSYFDEIIECFRQCENIVFMCGAGISVSAGIPDFRSDKGIYSQLERYNLCDPTDMFDMNFFTKNPLPFYSFAPEIIPQDKYKPTFTHYFIKQLFDQNKVLRLYTQNIDGLEAKADIPRQKIVNCHGCFDFATCMHCKLQVPFDQYSQIIINKKIPLCPQCSTVREIDLQPNIPKCILKPNIVFFGERLPAEFENDIDEDFAIADLIVVVGSSMKVKPFCGAVGRAPRYVPQVMINLEEIQTHIFDCQIVGQSDLILGEVARQLNWDLQKWNMEVTERNTQNVRLFQEENVRWTKTKLELQNLQVQIQQMEIQNEGSQKQQEFMKLIEREELLKQMVAKVPTKREIEKIGQKVKIQNSGTGIIKIIKE</sequence>
<dbReference type="GO" id="GO:0017136">
    <property type="term" value="F:histone deacetylase activity, NAD-dependent"/>
    <property type="evidence" value="ECO:0007669"/>
    <property type="project" value="TreeGrafter"/>
</dbReference>
<dbReference type="InterPro" id="IPR050134">
    <property type="entry name" value="NAD-dep_sirtuin_deacylases"/>
</dbReference>
<feature type="binding site" evidence="6">
    <location>
        <position position="272"/>
    </location>
    <ligand>
        <name>Zn(2+)</name>
        <dbReference type="ChEBI" id="CHEBI:29105"/>
    </ligand>
</feature>
<evidence type="ECO:0000256" key="4">
    <source>
        <dbReference type="ARBA" id="ARBA00022833"/>
    </source>
</evidence>
<protein>
    <submittedName>
        <fullName evidence="8">Sir2 family protein</fullName>
    </submittedName>
</protein>
<keyword evidence="4 6" id="KW-0862">Zinc</keyword>
<feature type="active site" description="Proton acceptor" evidence="6">
    <location>
        <position position="240"/>
    </location>
</feature>
<evidence type="ECO:0000256" key="3">
    <source>
        <dbReference type="ARBA" id="ARBA00022723"/>
    </source>
</evidence>
<gene>
    <name evidence="8" type="ORF">TPC1_17304</name>
</gene>
<feature type="binding site" evidence="6">
    <location>
        <position position="275"/>
    </location>
    <ligand>
        <name>Zn(2+)</name>
        <dbReference type="ChEBI" id="CHEBI:29105"/>
    </ligand>
</feature>
<accession>A0A146K6L1</accession>
<dbReference type="PANTHER" id="PTHR11085">
    <property type="entry name" value="NAD-DEPENDENT PROTEIN DEACYLASE SIRTUIN-5, MITOCHONDRIAL-RELATED"/>
    <property type="match status" value="1"/>
</dbReference>
<dbReference type="InterPro" id="IPR029035">
    <property type="entry name" value="DHS-like_NAD/FAD-binding_dom"/>
</dbReference>
<dbReference type="GO" id="GO:0070403">
    <property type="term" value="F:NAD+ binding"/>
    <property type="evidence" value="ECO:0007669"/>
    <property type="project" value="InterPro"/>
</dbReference>
<feature type="binding site" evidence="6">
    <location>
        <position position="248"/>
    </location>
    <ligand>
        <name>Zn(2+)</name>
        <dbReference type="ChEBI" id="CHEBI:29105"/>
    </ligand>
</feature>
<dbReference type="Pfam" id="PF02146">
    <property type="entry name" value="SIR2"/>
    <property type="match status" value="1"/>
</dbReference>